<reference evidence="1" key="1">
    <citation type="submission" date="2021-03" db="EMBL/GenBank/DDBJ databases">
        <authorList>
            <person name="Bekaert M."/>
        </authorList>
    </citation>
    <scope>NUCLEOTIDE SEQUENCE</scope>
</reference>
<proteinExistence type="predicted"/>
<name>A0A8S3UFX2_MYTED</name>
<sequence length="167" mass="18988">MNEISVSIDKQPLFYCATAQTRDLEDIIPDTPESTLRLNTGINGWLPKKQNGLIWNRTVNYRGGAGHNLEMDLMNEFLNREFKGAHNDLEDIIPDTPESTLRLNTGRNLFDYIQDIQQSVKELHQKFDRENKFRIEGGVKKELGVIAKAAFGTDIFNVSDCFIVSIA</sequence>
<dbReference type="EMBL" id="CAJPWZ010002580">
    <property type="protein sequence ID" value="CAG2241196.1"/>
    <property type="molecule type" value="Genomic_DNA"/>
</dbReference>
<keyword evidence="2" id="KW-1185">Reference proteome</keyword>
<gene>
    <name evidence="1" type="ORF">MEDL_53424</name>
</gene>
<evidence type="ECO:0000313" key="2">
    <source>
        <dbReference type="Proteomes" id="UP000683360"/>
    </source>
</evidence>
<organism evidence="1 2">
    <name type="scientific">Mytilus edulis</name>
    <name type="common">Blue mussel</name>
    <dbReference type="NCBI Taxonomy" id="6550"/>
    <lineage>
        <taxon>Eukaryota</taxon>
        <taxon>Metazoa</taxon>
        <taxon>Spiralia</taxon>
        <taxon>Lophotrochozoa</taxon>
        <taxon>Mollusca</taxon>
        <taxon>Bivalvia</taxon>
        <taxon>Autobranchia</taxon>
        <taxon>Pteriomorphia</taxon>
        <taxon>Mytilida</taxon>
        <taxon>Mytiloidea</taxon>
        <taxon>Mytilidae</taxon>
        <taxon>Mytilinae</taxon>
        <taxon>Mytilus</taxon>
    </lineage>
</organism>
<comment type="caution">
    <text evidence="1">The sequence shown here is derived from an EMBL/GenBank/DDBJ whole genome shotgun (WGS) entry which is preliminary data.</text>
</comment>
<dbReference type="Proteomes" id="UP000683360">
    <property type="component" value="Unassembled WGS sequence"/>
</dbReference>
<protein>
    <submittedName>
        <fullName evidence="1">Uncharacterized protein</fullName>
    </submittedName>
</protein>
<evidence type="ECO:0000313" key="1">
    <source>
        <dbReference type="EMBL" id="CAG2241196.1"/>
    </source>
</evidence>
<accession>A0A8S3UFX2</accession>
<dbReference type="AlphaFoldDB" id="A0A8S3UFX2"/>